<evidence type="ECO:0000313" key="5">
    <source>
        <dbReference type="Proteomes" id="UP001165679"/>
    </source>
</evidence>
<dbReference type="Pfam" id="PF01168">
    <property type="entry name" value="Ala_racemase_N"/>
    <property type="match status" value="1"/>
</dbReference>
<dbReference type="SMART" id="SM01119">
    <property type="entry name" value="D-ser_dehydrat"/>
    <property type="match status" value="1"/>
</dbReference>
<comment type="similarity">
    <text evidence="1">Belongs to the DSD1 family.</text>
</comment>
<evidence type="ECO:0000259" key="3">
    <source>
        <dbReference type="SMART" id="SM01119"/>
    </source>
</evidence>
<keyword evidence="2" id="KW-0456">Lyase</keyword>
<gene>
    <name evidence="4" type="ORF">OL599_12385</name>
</gene>
<dbReference type="InterPro" id="IPR001608">
    <property type="entry name" value="Ala_racemase_N"/>
</dbReference>
<evidence type="ECO:0000256" key="1">
    <source>
        <dbReference type="ARBA" id="ARBA00005323"/>
    </source>
</evidence>
<dbReference type="InterPro" id="IPR029066">
    <property type="entry name" value="PLP-binding_barrel"/>
</dbReference>
<dbReference type="RefSeq" id="WP_264714087.1">
    <property type="nucleotide sequence ID" value="NZ_JAPDNT010000008.1"/>
</dbReference>
<dbReference type="InterPro" id="IPR042208">
    <property type="entry name" value="D-ser_dehydrat-like_sf"/>
</dbReference>
<dbReference type="InterPro" id="IPR026956">
    <property type="entry name" value="D-ser_dehydrat-like_dom"/>
</dbReference>
<feature type="domain" description="D-serine dehydratase-like" evidence="3">
    <location>
        <begin position="318"/>
        <end position="416"/>
    </location>
</feature>
<proteinExistence type="inferred from homology"/>
<protein>
    <submittedName>
        <fullName evidence="4">Amino acid deaminase</fullName>
    </submittedName>
</protein>
<evidence type="ECO:0000256" key="2">
    <source>
        <dbReference type="ARBA" id="ARBA00023239"/>
    </source>
</evidence>
<dbReference type="Pfam" id="PF14031">
    <property type="entry name" value="D-ser_dehydrat"/>
    <property type="match status" value="1"/>
</dbReference>
<dbReference type="CDD" id="cd06818">
    <property type="entry name" value="PLPDE_III_cryptic_DSD"/>
    <property type="match status" value="1"/>
</dbReference>
<dbReference type="Gene3D" id="3.20.20.10">
    <property type="entry name" value="Alanine racemase"/>
    <property type="match status" value="1"/>
</dbReference>
<comment type="caution">
    <text evidence="4">The sequence shown here is derived from an EMBL/GenBank/DDBJ whole genome shotgun (WGS) entry which is preliminary data.</text>
</comment>
<keyword evidence="5" id="KW-1185">Reference proteome</keyword>
<accession>A0AA41YN23</accession>
<name>A0AA41YN23_9PROT</name>
<dbReference type="EMBL" id="JAPDNT010000008">
    <property type="protein sequence ID" value="MCW3475372.1"/>
    <property type="molecule type" value="Genomic_DNA"/>
</dbReference>
<dbReference type="InterPro" id="IPR051466">
    <property type="entry name" value="D-amino_acid_metab_enzyme"/>
</dbReference>
<dbReference type="GO" id="GO:0016829">
    <property type="term" value="F:lyase activity"/>
    <property type="evidence" value="ECO:0007669"/>
    <property type="project" value="UniProtKB-KW"/>
</dbReference>
<evidence type="ECO:0000313" key="4">
    <source>
        <dbReference type="EMBL" id="MCW3475372.1"/>
    </source>
</evidence>
<dbReference type="SUPFAM" id="SSF51419">
    <property type="entry name" value="PLP-binding barrel"/>
    <property type="match status" value="1"/>
</dbReference>
<reference evidence="4" key="1">
    <citation type="submission" date="2022-09" db="EMBL/GenBank/DDBJ databases">
        <title>Rhodovastum sp. nov. RN2-1 isolated from soil in Seongnam, South Korea.</title>
        <authorList>
            <person name="Le N.T."/>
        </authorList>
    </citation>
    <scope>NUCLEOTIDE SEQUENCE</scope>
    <source>
        <strain evidence="4">RN2-1</strain>
    </source>
</reference>
<reference evidence="4" key="2">
    <citation type="submission" date="2022-10" db="EMBL/GenBank/DDBJ databases">
        <authorList>
            <person name="Trinh H.N."/>
        </authorList>
    </citation>
    <scope>NUCLEOTIDE SEQUENCE</scope>
    <source>
        <strain evidence="4">RN2-1</strain>
    </source>
</reference>
<dbReference type="Gene3D" id="2.40.37.20">
    <property type="entry name" value="D-serine dehydratase-like domain"/>
    <property type="match status" value="1"/>
</dbReference>
<sequence length="429" mass="46664">MDVTDIGSTMLDHRVKGMPGGIAPFRLDAIGARGWNVLREDMTLPLAVLKDSALTHNSHWMRDFLVRSHAVIAPHGKTTMAPQLFARQIEDGAWAITLATPQQIQIARDFGFSRIVLANQLVGRQAIRYVLDELKRDPALDFYCLVDSEAGVAQLAEAARAAKVGRPLQVLLEGGMPGGRTGCRDRESGLRVARAVKAAEPFLTLRGVEGFEGIARGATRAEIETTVRGFLDLLIDLARACEAEDLFTPGEIILSAGGSAFYDMVLARFIHAGLSRPTRVVTRSGCYLTHDSVSYRRLFADIVDRTPAAAAGGGLQPALEVWAYVQSRPEPNKVLLTMGKRDISADDPPLPQTWFRPGRAAPENVGPGHVVTGLNDQHCHMTVPADSPLQVGDMVSFGVSHPCLTFDKWQVICVVDDAYNVTSAVRTFF</sequence>
<organism evidence="4 5">
    <name type="scientific">Limobrevibacterium gyesilva</name>
    <dbReference type="NCBI Taxonomy" id="2991712"/>
    <lineage>
        <taxon>Bacteria</taxon>
        <taxon>Pseudomonadati</taxon>
        <taxon>Pseudomonadota</taxon>
        <taxon>Alphaproteobacteria</taxon>
        <taxon>Acetobacterales</taxon>
        <taxon>Acetobacteraceae</taxon>
        <taxon>Limobrevibacterium</taxon>
    </lineage>
</organism>
<dbReference type="Proteomes" id="UP001165679">
    <property type="component" value="Unassembled WGS sequence"/>
</dbReference>
<dbReference type="PANTHER" id="PTHR28004:SF8">
    <property type="entry name" value="D-SERINE DEAMINASE"/>
    <property type="match status" value="1"/>
</dbReference>
<dbReference type="AlphaFoldDB" id="A0AA41YN23"/>
<dbReference type="PANTHER" id="PTHR28004">
    <property type="entry name" value="ZGC:162816-RELATED"/>
    <property type="match status" value="1"/>
</dbReference>